<dbReference type="OrthoDB" id="4211826at2"/>
<protein>
    <submittedName>
        <fullName evidence="1">Uncharacterized protein</fullName>
    </submittedName>
</protein>
<dbReference type="RefSeq" id="WP_052859279.1">
    <property type="nucleotide sequence ID" value="NZ_NDXL01000001.1"/>
</dbReference>
<dbReference type="EMBL" id="SIXH01000132">
    <property type="protein sequence ID" value="TBO58539.1"/>
    <property type="molecule type" value="Genomic_DNA"/>
</dbReference>
<organism evidence="1 2">
    <name type="scientific">Streptomyces kasugaensis</name>
    <dbReference type="NCBI Taxonomy" id="1946"/>
    <lineage>
        <taxon>Bacteria</taxon>
        <taxon>Bacillati</taxon>
        <taxon>Actinomycetota</taxon>
        <taxon>Actinomycetes</taxon>
        <taxon>Kitasatosporales</taxon>
        <taxon>Streptomycetaceae</taxon>
        <taxon>Streptomyces</taxon>
    </lineage>
</organism>
<comment type="caution">
    <text evidence="1">The sequence shown here is derived from an EMBL/GenBank/DDBJ whole genome shotgun (WGS) entry which is preliminary data.</text>
</comment>
<evidence type="ECO:0000313" key="2">
    <source>
        <dbReference type="Proteomes" id="UP000292452"/>
    </source>
</evidence>
<accession>A0A4Q9HVL6</accession>
<name>A0A4Q9HVL6_STRKA</name>
<proteinExistence type="predicted"/>
<dbReference type="Proteomes" id="UP000292452">
    <property type="component" value="Unassembled WGS sequence"/>
</dbReference>
<dbReference type="GeneID" id="97376411"/>
<evidence type="ECO:0000313" key="1">
    <source>
        <dbReference type="EMBL" id="TBO58539.1"/>
    </source>
</evidence>
<keyword evidence="2" id="KW-1185">Reference proteome</keyword>
<sequence>MSAVVCCRCERLTLAPVAVRYVERASGPGWTLYACPDCAPLLASGPLPTETAPLPQCVALFGGQPVGEGALDGVHGAGGVGLGEVCGGHAARLGVVGGEVGRQFGAQRVQGVDDGFAARMRALAAETGLTDGRITIPQPRLR</sequence>
<dbReference type="AlphaFoldDB" id="A0A4Q9HVL6"/>
<gene>
    <name evidence="1" type="ORF">EYS09_16875</name>
</gene>
<reference evidence="1 2" key="1">
    <citation type="submission" date="2019-02" db="EMBL/GenBank/DDBJ databases">
        <title>Draft Genome Sequence of Streptomyces sp. AM-2504, identified by 16S rRNA comparative analysis as a Streptomyces Kasugaensis strain.</title>
        <authorList>
            <person name="Napolioni V."/>
            <person name="Giuliodori A.M."/>
            <person name="Spurio R."/>
            <person name="Fabbretti A."/>
        </authorList>
    </citation>
    <scope>NUCLEOTIDE SEQUENCE [LARGE SCALE GENOMIC DNA]</scope>
    <source>
        <strain evidence="1 2">AM-2504</strain>
    </source>
</reference>